<dbReference type="EMBL" id="KZ293740">
    <property type="protein sequence ID" value="PBK80750.1"/>
    <property type="molecule type" value="Genomic_DNA"/>
</dbReference>
<dbReference type="AlphaFoldDB" id="A0A2H3CFW8"/>
<gene>
    <name evidence="1" type="ORF">ARMGADRAFT_822309</name>
</gene>
<proteinExistence type="predicted"/>
<dbReference type="Proteomes" id="UP000217790">
    <property type="component" value="Unassembled WGS sequence"/>
</dbReference>
<organism evidence="1 2">
    <name type="scientific">Armillaria gallica</name>
    <name type="common">Bulbous honey fungus</name>
    <name type="synonym">Armillaria bulbosa</name>
    <dbReference type="NCBI Taxonomy" id="47427"/>
    <lineage>
        <taxon>Eukaryota</taxon>
        <taxon>Fungi</taxon>
        <taxon>Dikarya</taxon>
        <taxon>Basidiomycota</taxon>
        <taxon>Agaricomycotina</taxon>
        <taxon>Agaricomycetes</taxon>
        <taxon>Agaricomycetidae</taxon>
        <taxon>Agaricales</taxon>
        <taxon>Marasmiineae</taxon>
        <taxon>Physalacriaceae</taxon>
        <taxon>Armillaria</taxon>
    </lineage>
</organism>
<evidence type="ECO:0000313" key="2">
    <source>
        <dbReference type="Proteomes" id="UP000217790"/>
    </source>
</evidence>
<name>A0A2H3CFW8_ARMGA</name>
<dbReference type="InParanoid" id="A0A2H3CFW8"/>
<sequence length="93" mass="10787">MFPIDGAWRGARETTYRHLASRHDRRDGRSNFGSRRRILILRGRCGRRYSWRGVVSCTHSSILYSKRRPQARKPALNMSLGVLDTLWSEVSLA</sequence>
<reference evidence="2" key="1">
    <citation type="journal article" date="2017" name="Nat. Ecol. Evol.">
        <title>Genome expansion and lineage-specific genetic innovations in the forest pathogenic fungi Armillaria.</title>
        <authorList>
            <person name="Sipos G."/>
            <person name="Prasanna A.N."/>
            <person name="Walter M.C."/>
            <person name="O'Connor E."/>
            <person name="Balint B."/>
            <person name="Krizsan K."/>
            <person name="Kiss B."/>
            <person name="Hess J."/>
            <person name="Varga T."/>
            <person name="Slot J."/>
            <person name="Riley R."/>
            <person name="Boka B."/>
            <person name="Rigling D."/>
            <person name="Barry K."/>
            <person name="Lee J."/>
            <person name="Mihaltcheva S."/>
            <person name="LaButti K."/>
            <person name="Lipzen A."/>
            <person name="Waldron R."/>
            <person name="Moloney N.M."/>
            <person name="Sperisen C."/>
            <person name="Kredics L."/>
            <person name="Vagvoelgyi C."/>
            <person name="Patrignani A."/>
            <person name="Fitzpatrick D."/>
            <person name="Nagy I."/>
            <person name="Doyle S."/>
            <person name="Anderson J.B."/>
            <person name="Grigoriev I.V."/>
            <person name="Gueldener U."/>
            <person name="Muensterkoetter M."/>
            <person name="Nagy L.G."/>
        </authorList>
    </citation>
    <scope>NUCLEOTIDE SEQUENCE [LARGE SCALE GENOMIC DNA]</scope>
    <source>
        <strain evidence="2">Ar21-2</strain>
    </source>
</reference>
<evidence type="ECO:0000313" key="1">
    <source>
        <dbReference type="EMBL" id="PBK80750.1"/>
    </source>
</evidence>
<protein>
    <submittedName>
        <fullName evidence="1">Uncharacterized protein</fullName>
    </submittedName>
</protein>
<keyword evidence="2" id="KW-1185">Reference proteome</keyword>
<accession>A0A2H3CFW8</accession>